<evidence type="ECO:0000256" key="1">
    <source>
        <dbReference type="ARBA" id="ARBA00004123"/>
    </source>
</evidence>
<dbReference type="PROSITE" id="PS51042">
    <property type="entry name" value="CUT"/>
    <property type="match status" value="1"/>
</dbReference>
<evidence type="ECO:0000256" key="3">
    <source>
        <dbReference type="ARBA" id="ARBA00023015"/>
    </source>
</evidence>
<dbReference type="GO" id="GO:0000981">
    <property type="term" value="F:DNA-binding transcription factor activity, RNA polymerase II-specific"/>
    <property type="evidence" value="ECO:0007669"/>
    <property type="project" value="TreeGrafter"/>
</dbReference>
<dbReference type="InterPro" id="IPR051649">
    <property type="entry name" value="CUT_Homeobox"/>
</dbReference>
<dbReference type="EMBL" id="GCES01081095">
    <property type="protein sequence ID" value="JAR05228.1"/>
    <property type="molecule type" value="Transcribed_RNA"/>
</dbReference>
<dbReference type="SUPFAM" id="SSF47413">
    <property type="entry name" value="lambda repressor-like DNA-binding domains"/>
    <property type="match status" value="1"/>
</dbReference>
<feature type="DNA-binding region" description="Homeobox" evidence="8">
    <location>
        <begin position="129"/>
        <end position="188"/>
    </location>
</feature>
<feature type="compositionally biased region" description="Polar residues" evidence="11">
    <location>
        <begin position="224"/>
        <end position="260"/>
    </location>
</feature>
<dbReference type="SMART" id="SM00389">
    <property type="entry name" value="HOX"/>
    <property type="match status" value="1"/>
</dbReference>
<evidence type="ECO:0000256" key="11">
    <source>
        <dbReference type="SAM" id="MobiDB-lite"/>
    </source>
</evidence>
<sequence length="349" mass="39821">MNQQHSYNTDETLSEHSSDPPFEELNTRELAQMISLELKRYSIPQAVFAQQVLSRSQGTLSDLLRNPKPWSKLKSGRETFKRMWRWLQQPELTRMGHLCSVANKRKDKRQDSITKLTLQEYESSSVNQHRRPRLVFTDIQRRTLQAIFKETKRPSREMQVTIAQQLGLEVSTVSNFFMNARRRSTDKWQDGNTTTSVTGAANKTPSNSLLEAIYYLNEQKPNMAQNHSVSSNSNTPRSLSANEDDYVQQSPTMSPSQVPTSSADINNAFDNDIFNEFTYYSGNEVTAGAADTPDAYFDPFDSSANFLADANTDADNDELDHQEYEISGQMEDAVKPIDIILKYAQQFIK</sequence>
<comment type="similarity">
    <text evidence="2 10">Belongs to the CUT homeobox family.</text>
</comment>
<dbReference type="InterPro" id="IPR001356">
    <property type="entry name" value="HD"/>
</dbReference>
<feature type="region of interest" description="Disordered" evidence="11">
    <location>
        <begin position="1"/>
        <end position="23"/>
    </location>
</feature>
<dbReference type="Pfam" id="PF02376">
    <property type="entry name" value="CUT"/>
    <property type="match status" value="1"/>
</dbReference>
<dbReference type="AlphaFoldDB" id="A0A146UJU3"/>
<dbReference type="EMBL" id="GCES01081094">
    <property type="protein sequence ID" value="JAR05229.1"/>
    <property type="molecule type" value="Transcribed_RNA"/>
</dbReference>
<evidence type="ECO:0000259" key="12">
    <source>
        <dbReference type="PROSITE" id="PS50071"/>
    </source>
</evidence>
<evidence type="ECO:0000256" key="4">
    <source>
        <dbReference type="ARBA" id="ARBA00023125"/>
    </source>
</evidence>
<evidence type="ECO:0000256" key="7">
    <source>
        <dbReference type="ARBA" id="ARBA00023242"/>
    </source>
</evidence>
<dbReference type="SMART" id="SM01109">
    <property type="entry name" value="CUT"/>
    <property type="match status" value="1"/>
</dbReference>
<keyword evidence="5 8" id="KW-0371">Homeobox</keyword>
<name>A0A146UJU3_FUNHE</name>
<dbReference type="GO" id="GO:0000978">
    <property type="term" value="F:RNA polymerase II cis-regulatory region sequence-specific DNA binding"/>
    <property type="evidence" value="ECO:0007669"/>
    <property type="project" value="TreeGrafter"/>
</dbReference>
<dbReference type="PANTHER" id="PTHR14057:SF47">
    <property type="entry name" value="HOMEOBOX PROTEIN ONECUT"/>
    <property type="match status" value="1"/>
</dbReference>
<keyword evidence="6 10" id="KW-0804">Transcription</keyword>
<dbReference type="PANTHER" id="PTHR14057">
    <property type="entry name" value="TRANSCRIPTION FACTOR ONECUT"/>
    <property type="match status" value="1"/>
</dbReference>
<keyword evidence="3 10" id="KW-0805">Transcription regulation</keyword>
<evidence type="ECO:0000256" key="5">
    <source>
        <dbReference type="ARBA" id="ARBA00023155"/>
    </source>
</evidence>
<dbReference type="Pfam" id="PF00046">
    <property type="entry name" value="Homeodomain"/>
    <property type="match status" value="1"/>
</dbReference>
<evidence type="ECO:0000256" key="9">
    <source>
        <dbReference type="RuleBase" id="RU000682"/>
    </source>
</evidence>
<keyword evidence="7 8" id="KW-0539">Nucleus</keyword>
<evidence type="ECO:0000313" key="14">
    <source>
        <dbReference type="EMBL" id="JAR05228.1"/>
    </source>
</evidence>
<dbReference type="InterPro" id="IPR003350">
    <property type="entry name" value="CUT_dom"/>
</dbReference>
<reference evidence="14" key="1">
    <citation type="submission" date="2015-01" db="EMBL/GenBank/DDBJ databases">
        <title>EvidentialGene: Evidence-directed Construction of Complete mRNA Transcriptomes without Genomes.</title>
        <authorList>
            <person name="Gilbert D.G."/>
        </authorList>
    </citation>
    <scope>NUCLEOTIDE SEQUENCE</scope>
</reference>
<dbReference type="InterPro" id="IPR009057">
    <property type="entry name" value="Homeodomain-like_sf"/>
</dbReference>
<feature type="compositionally biased region" description="Polar residues" evidence="11">
    <location>
        <begin position="1"/>
        <end position="11"/>
    </location>
</feature>
<feature type="domain" description="Homeobox" evidence="12">
    <location>
        <begin position="127"/>
        <end position="187"/>
    </location>
</feature>
<accession>A0A146UJU3</accession>
<dbReference type="Gene3D" id="1.10.260.40">
    <property type="entry name" value="lambda repressor-like DNA-binding domains"/>
    <property type="match status" value="1"/>
</dbReference>
<dbReference type="InterPro" id="IPR010982">
    <property type="entry name" value="Lambda_DNA-bd_dom_sf"/>
</dbReference>
<protein>
    <recommendedName>
        <fullName evidence="10">One cut domain family member</fullName>
    </recommendedName>
</protein>
<feature type="domain" description="CUT" evidence="13">
    <location>
        <begin position="16"/>
        <end position="102"/>
    </location>
</feature>
<keyword evidence="4 8" id="KW-0238">DNA-binding</keyword>
<dbReference type="GO" id="GO:0005634">
    <property type="term" value="C:nucleus"/>
    <property type="evidence" value="ECO:0007669"/>
    <property type="project" value="UniProtKB-SubCell"/>
</dbReference>
<comment type="subcellular location">
    <subcellularLocation>
        <location evidence="1 8 9">Nucleus</location>
    </subcellularLocation>
</comment>
<feature type="region of interest" description="Disordered" evidence="11">
    <location>
        <begin position="224"/>
        <end position="264"/>
    </location>
</feature>
<dbReference type="Gene3D" id="1.10.10.60">
    <property type="entry name" value="Homeodomain-like"/>
    <property type="match status" value="1"/>
</dbReference>
<dbReference type="CDD" id="cd00086">
    <property type="entry name" value="homeodomain"/>
    <property type="match status" value="1"/>
</dbReference>
<dbReference type="FunFam" id="1.10.260.40:FF:000005">
    <property type="entry name" value="One cut domain family member"/>
    <property type="match status" value="1"/>
</dbReference>
<proteinExistence type="inferred from homology"/>
<dbReference type="FunFam" id="1.10.10.60:FF:000054">
    <property type="entry name" value="One cut domain family member"/>
    <property type="match status" value="1"/>
</dbReference>
<evidence type="ECO:0000256" key="8">
    <source>
        <dbReference type="PROSITE-ProRule" id="PRU00108"/>
    </source>
</evidence>
<evidence type="ECO:0000256" key="2">
    <source>
        <dbReference type="ARBA" id="ARBA00008190"/>
    </source>
</evidence>
<evidence type="ECO:0000259" key="13">
    <source>
        <dbReference type="PROSITE" id="PS51042"/>
    </source>
</evidence>
<organism evidence="14">
    <name type="scientific">Fundulus heteroclitus</name>
    <name type="common">Killifish</name>
    <name type="synonym">Mummichog</name>
    <dbReference type="NCBI Taxonomy" id="8078"/>
    <lineage>
        <taxon>Eukaryota</taxon>
        <taxon>Metazoa</taxon>
        <taxon>Chordata</taxon>
        <taxon>Craniata</taxon>
        <taxon>Vertebrata</taxon>
        <taxon>Euteleostomi</taxon>
        <taxon>Actinopterygii</taxon>
        <taxon>Neopterygii</taxon>
        <taxon>Teleostei</taxon>
        <taxon>Neoteleostei</taxon>
        <taxon>Acanthomorphata</taxon>
        <taxon>Ovalentaria</taxon>
        <taxon>Atherinomorphae</taxon>
        <taxon>Cyprinodontiformes</taxon>
        <taxon>Fundulidae</taxon>
        <taxon>Fundulus</taxon>
    </lineage>
</organism>
<evidence type="ECO:0000256" key="10">
    <source>
        <dbReference type="RuleBase" id="RU361129"/>
    </source>
</evidence>
<dbReference type="PROSITE" id="PS50071">
    <property type="entry name" value="HOMEOBOX_2"/>
    <property type="match status" value="1"/>
</dbReference>
<evidence type="ECO:0000256" key="6">
    <source>
        <dbReference type="ARBA" id="ARBA00023163"/>
    </source>
</evidence>
<dbReference type="SUPFAM" id="SSF46689">
    <property type="entry name" value="Homeodomain-like"/>
    <property type="match status" value="1"/>
</dbReference>